<dbReference type="PROSITE" id="PS50878">
    <property type="entry name" value="RT_POL"/>
    <property type="match status" value="1"/>
</dbReference>
<sequence>MAKETAPRASIQPISEPVTAEVSGAFSRAQSNSDDHNTNISWADDMPLPQLPCTTPGTPSAAATSQALTAPSTAPSEPTPARSPIGNQPVSSTNPIPSVLGNIPGRPLTSALTSNTPLSLSPFVHTTTTSTQTGPAITPEHASPPPSESHNNNLAPLLKSCANILSPFLLPPSKRGRGALRISELTDLAVQVNRALELSRLPLPAAPPTTDSNTTLRSLEAKCDAMGRAILAIQQALSPSPQSDRTSTRQLAPNSYAAAAQAGLHRLAGPATAPPQTRGLPYPHQVVAPTLASKQRPRDLRITLKTRILPDTHPARTASPADLLAKLDPAIKSAAGFRPLNVTRLASGDLAINFANKEQVALAMTTQSVWRTAAFGTDVPAPELAQQQFAPTHCLVVHGVPTETNLQEACEDASDRNGAHIVNAKWLLGDKRRSQARHASAILQFTTPAERNKVLEQGCLGLHNRRLFVDPYEPRQRLQQCGNSPQLQIAQLNCHRSTAITHSLLNDPTLDRVDVILIREPFAIFQNPISHHRWMAYGPLGPVPPEFQGLPSSQSPRRYPRVLTYVHRRWLPGQVRVLGPSHPDVLCIELSLSENSKINITNIYNPPGTSESFPALLTTLDEMADPRWPSVVAGDFNTHHPLWSPPHICASSYSGALINIMTALDLTLVTPPGLRTYTSAAGNHSTLDLTMASPTLANRILHCRLAGQAHGSDHELVVTAFALQEDASPAPTRANYKKGDWSALATWLENEWTAWSRSQQLPTNPEGLDLWADKWTSLLQTGVETFCPARRPSPYARPWWTPDLSVARSQLQRLRRTWQSSQTDADRSTYRAARARYKNSIRDAKRSHMRGSLRDASASNMWRLANASRPRLRAEVAPLHSPAGIAVSTSDQACVLAAEFFPPAPPPAADPTGRPAGCRAPPTMPWPAFDGKEVCEQIRRASPLTAPGPDGIPWLVLQMISTHWNGCGPALAALFNTCIALGHHPSIWKAATTVAIRKPGKPDYQVPNAYRPISLLNTSAKLLEGLISRRILQAAEELPLLPNAHYGGRPKRSTQDALLAIQQFARAAKRNHLSVAIMSADVKGAYNAVLPGPLSRDLREAGIPPQVTKWATSFMTGRTTQLSIGGTLSDPLQVPVGLPQGSPVSQLLWLFYSAALVSILPGRRGQSLSIGWVDDWNLAVSAPDNATLQSRLREAGQAAATWATAHGAKFDAAKTQVLYLSNAHTAAPDIPVGDLRATAQPQAKILGVVFQSNGRWERHVNSTMAKATRALQALMHWGKRTWGFGYHALRLIYLGGVVPILDYAAPVFVTGRVSTSSTVGTGYQKIQRMAAMHITGAFRTTSNAALDFEASLLPVPLRLHLVRARALLRLLMLPASHPATALLERAQRVPPTRTLGPINSLLLDFPEYSTAGLIRRLPPPPPWKQPPCIQVAASKEEALGCYEWISTTSSPSHHIFTDGSKLDGKVGAGVVVKDSLLATLSSSCHRLDDDETVFAAEISAIVQAVDMATSLGITGALQIWSDSRAAVLAVGSQRATEPHIRRLQDQLRAAQFCTTIHWIPGHVGIPGNEEADLMAKAGTLLDQPRERGPNPASLFRRTLTDTLAQWQLLWERKGNRKHRAINTALPLATEKLHATLTRAQTSLLVQLRTQHIGLRPYLFWRKVPNVDNPLCETCGVPETVLHIMIICPRYSTACASVKAALGSRCAQSLRHLLNDRKAIPLALRLAQLRFPLYRAEL</sequence>
<dbReference type="SUPFAM" id="SSF56672">
    <property type="entry name" value="DNA/RNA polymerases"/>
    <property type="match status" value="1"/>
</dbReference>
<protein>
    <recommendedName>
        <fullName evidence="6">Reverse transcriptase</fullName>
    </recommendedName>
</protein>
<dbReference type="InterPro" id="IPR036691">
    <property type="entry name" value="Endo/exonu/phosph_ase_sf"/>
</dbReference>
<dbReference type="Pfam" id="PF00075">
    <property type="entry name" value="RNase_H"/>
    <property type="match status" value="1"/>
</dbReference>
<reference evidence="4" key="1">
    <citation type="submission" date="2023-10" db="EMBL/GenBank/DDBJ databases">
        <authorList>
            <person name="Guldener U."/>
        </authorList>
    </citation>
    <scope>NUCLEOTIDE SEQUENCE</scope>
    <source>
        <strain evidence="4">Mp4</strain>
    </source>
</reference>
<dbReference type="InterPro" id="IPR000477">
    <property type="entry name" value="RT_dom"/>
</dbReference>
<dbReference type="Proteomes" id="UP001294444">
    <property type="component" value="Unassembled WGS sequence"/>
</dbReference>
<evidence type="ECO:0000256" key="1">
    <source>
        <dbReference type="SAM" id="MobiDB-lite"/>
    </source>
</evidence>
<comment type="caution">
    <text evidence="4">The sequence shown here is derived from an EMBL/GenBank/DDBJ whole genome shotgun (WGS) entry which is preliminary data.</text>
</comment>
<evidence type="ECO:0000259" key="2">
    <source>
        <dbReference type="PROSITE" id="PS50878"/>
    </source>
</evidence>
<dbReference type="PANTHER" id="PTHR33481:SF1">
    <property type="entry name" value="ENDONUCLEASE_EXONUCLEASE_PHOSPHATASE DOMAIN-CONTAINING PROTEIN-RELATED"/>
    <property type="match status" value="1"/>
</dbReference>
<dbReference type="SUPFAM" id="SSF56219">
    <property type="entry name" value="DNase I-like"/>
    <property type="match status" value="1"/>
</dbReference>
<dbReference type="CDD" id="cd09276">
    <property type="entry name" value="Rnase_HI_RT_non_LTR"/>
    <property type="match status" value="1"/>
</dbReference>
<dbReference type="Gene3D" id="3.60.10.10">
    <property type="entry name" value="Endonuclease/exonuclease/phosphatase"/>
    <property type="match status" value="1"/>
</dbReference>
<feature type="compositionally biased region" description="Polar residues" evidence="1">
    <location>
        <begin position="85"/>
        <end position="96"/>
    </location>
</feature>
<proteinExistence type="predicted"/>
<dbReference type="PROSITE" id="PS50879">
    <property type="entry name" value="RNASE_H_1"/>
    <property type="match status" value="1"/>
</dbReference>
<dbReference type="PANTHER" id="PTHR33481">
    <property type="entry name" value="REVERSE TRANSCRIPTASE"/>
    <property type="match status" value="1"/>
</dbReference>
<dbReference type="InterPro" id="IPR002156">
    <property type="entry name" value="RNaseH_domain"/>
</dbReference>
<feature type="compositionally biased region" description="Polar residues" evidence="1">
    <location>
        <begin position="110"/>
        <end position="135"/>
    </location>
</feature>
<keyword evidence="5" id="KW-1185">Reference proteome</keyword>
<accession>A0AAJ4XMG2</accession>
<dbReference type="InterPro" id="IPR012337">
    <property type="entry name" value="RNaseH-like_sf"/>
</dbReference>
<dbReference type="CDD" id="cd01650">
    <property type="entry name" value="RT_nLTR_like"/>
    <property type="match status" value="1"/>
</dbReference>
<dbReference type="Pfam" id="PF14529">
    <property type="entry name" value="Exo_endo_phos_2"/>
    <property type="match status" value="1"/>
</dbReference>
<feature type="domain" description="RNase H type-1" evidence="3">
    <location>
        <begin position="1449"/>
        <end position="1580"/>
    </location>
</feature>
<dbReference type="SUPFAM" id="SSF53098">
    <property type="entry name" value="Ribonuclease H-like"/>
    <property type="match status" value="1"/>
</dbReference>
<feature type="compositionally biased region" description="Low complexity" evidence="1">
    <location>
        <begin position="54"/>
        <end position="84"/>
    </location>
</feature>
<dbReference type="GO" id="GO:0003676">
    <property type="term" value="F:nucleic acid binding"/>
    <property type="evidence" value="ECO:0007669"/>
    <property type="project" value="InterPro"/>
</dbReference>
<feature type="region of interest" description="Disordered" evidence="1">
    <location>
        <begin position="1"/>
        <end position="152"/>
    </location>
</feature>
<dbReference type="InterPro" id="IPR036397">
    <property type="entry name" value="RNaseH_sf"/>
</dbReference>
<evidence type="ECO:0008006" key="6">
    <source>
        <dbReference type="Google" id="ProtNLM"/>
    </source>
</evidence>
<organism evidence="4 5">
    <name type="scientific">Melanopsichium pennsylvanicum</name>
    <dbReference type="NCBI Taxonomy" id="63383"/>
    <lineage>
        <taxon>Eukaryota</taxon>
        <taxon>Fungi</taxon>
        <taxon>Dikarya</taxon>
        <taxon>Basidiomycota</taxon>
        <taxon>Ustilaginomycotina</taxon>
        <taxon>Ustilaginomycetes</taxon>
        <taxon>Ustilaginales</taxon>
        <taxon>Ustilaginaceae</taxon>
        <taxon>Melanopsichium</taxon>
    </lineage>
</organism>
<evidence type="ECO:0000313" key="5">
    <source>
        <dbReference type="Proteomes" id="UP001294444"/>
    </source>
</evidence>
<dbReference type="EMBL" id="OAPG01000008">
    <property type="protein sequence ID" value="SNX84967.1"/>
    <property type="molecule type" value="Genomic_DNA"/>
</dbReference>
<name>A0AAJ4XMG2_9BASI</name>
<gene>
    <name evidence="4" type="ORF">MEPE_03676</name>
</gene>
<dbReference type="GO" id="GO:0004523">
    <property type="term" value="F:RNA-DNA hybrid ribonuclease activity"/>
    <property type="evidence" value="ECO:0007669"/>
    <property type="project" value="InterPro"/>
</dbReference>
<dbReference type="InterPro" id="IPR005135">
    <property type="entry name" value="Endo/exonuclease/phosphatase"/>
</dbReference>
<evidence type="ECO:0000259" key="3">
    <source>
        <dbReference type="PROSITE" id="PS50879"/>
    </source>
</evidence>
<dbReference type="Pfam" id="PF00078">
    <property type="entry name" value="RVT_1"/>
    <property type="match status" value="1"/>
</dbReference>
<dbReference type="Gene3D" id="3.30.420.10">
    <property type="entry name" value="Ribonuclease H-like superfamily/Ribonuclease H"/>
    <property type="match status" value="1"/>
</dbReference>
<feature type="domain" description="Reverse transcriptase" evidence="2">
    <location>
        <begin position="977"/>
        <end position="1250"/>
    </location>
</feature>
<dbReference type="InterPro" id="IPR043502">
    <property type="entry name" value="DNA/RNA_pol_sf"/>
</dbReference>
<evidence type="ECO:0000313" key="4">
    <source>
        <dbReference type="EMBL" id="SNX84967.1"/>
    </source>
</evidence>